<dbReference type="OrthoDB" id="9809132at2"/>
<dbReference type="Gene3D" id="2.40.128.270">
    <property type="match status" value="1"/>
</dbReference>
<name>A0A5D4GL34_9HYPH</name>
<accession>A0A5D4GL34</accession>
<dbReference type="InterPro" id="IPR038670">
    <property type="entry name" value="HslJ-like_sf"/>
</dbReference>
<dbReference type="RefSeq" id="WP_148916860.1">
    <property type="nucleotide sequence ID" value="NZ_VSZS01000068.1"/>
</dbReference>
<dbReference type="InterPro" id="IPR053147">
    <property type="entry name" value="Hsp_HslJ-like"/>
</dbReference>
<gene>
    <name evidence="2" type="ORF">FY036_22100</name>
</gene>
<dbReference type="PANTHER" id="PTHR35535">
    <property type="entry name" value="HEAT SHOCK PROTEIN HSLJ"/>
    <property type="match status" value="1"/>
</dbReference>
<reference evidence="2 3" key="1">
    <citation type="submission" date="2019-08" db="EMBL/GenBank/DDBJ databases">
        <authorList>
            <person name="Seo Y.L."/>
        </authorList>
    </citation>
    <scope>NUCLEOTIDE SEQUENCE [LARGE SCALE GENOMIC DNA]</scope>
    <source>
        <strain evidence="2 3">MaA-C15</strain>
    </source>
</reference>
<feature type="domain" description="DUF306" evidence="1">
    <location>
        <begin position="44"/>
        <end position="149"/>
    </location>
</feature>
<keyword evidence="3" id="KW-1185">Reference proteome</keyword>
<proteinExistence type="predicted"/>
<dbReference type="Pfam" id="PF03724">
    <property type="entry name" value="META"/>
    <property type="match status" value="1"/>
</dbReference>
<dbReference type="EMBL" id="VSZS01000068">
    <property type="protein sequence ID" value="TYR29551.1"/>
    <property type="molecule type" value="Genomic_DNA"/>
</dbReference>
<dbReference type="AlphaFoldDB" id="A0A5D4GL34"/>
<evidence type="ECO:0000313" key="3">
    <source>
        <dbReference type="Proteomes" id="UP000323258"/>
    </source>
</evidence>
<evidence type="ECO:0000259" key="1">
    <source>
        <dbReference type="Pfam" id="PF03724"/>
    </source>
</evidence>
<dbReference type="PANTHER" id="PTHR35535:SF1">
    <property type="entry name" value="HEAT SHOCK PROTEIN HSLJ"/>
    <property type="match status" value="1"/>
</dbReference>
<protein>
    <submittedName>
        <fullName evidence="2">META domain-containing protein</fullName>
    </submittedName>
</protein>
<dbReference type="Proteomes" id="UP000323258">
    <property type="component" value="Unassembled WGS sequence"/>
</dbReference>
<sequence length="153" mass="15836">MSLVHLLPLAIAAVLGADIAPSGPAPHGHGMLWAQADSDDAMPELAGTEWLLKSLRGNDVEPEIGSSLGFDEDGGAFGNGGCNRFRGSVEIDGGTLKFGDIASTMMACADANSQQEAAFHEALAQTAAFRFEAGELLLLDAKEEVVARLAPAN</sequence>
<evidence type="ECO:0000313" key="2">
    <source>
        <dbReference type="EMBL" id="TYR29551.1"/>
    </source>
</evidence>
<organism evidence="2 3">
    <name type="scientific">Neoaquamicrobium microcysteis</name>
    <dbReference type="NCBI Taxonomy" id="2682781"/>
    <lineage>
        <taxon>Bacteria</taxon>
        <taxon>Pseudomonadati</taxon>
        <taxon>Pseudomonadota</taxon>
        <taxon>Alphaproteobacteria</taxon>
        <taxon>Hyphomicrobiales</taxon>
        <taxon>Phyllobacteriaceae</taxon>
        <taxon>Neoaquamicrobium</taxon>
    </lineage>
</organism>
<reference evidence="2 3" key="2">
    <citation type="submission" date="2019-09" db="EMBL/GenBank/DDBJ databases">
        <title>Mesorhizobium sp. MaA-C15 isolated from Microcystis aeruginosa.</title>
        <authorList>
            <person name="Jeong S.E."/>
            <person name="Jin H.M."/>
            <person name="Jeon C.O."/>
        </authorList>
    </citation>
    <scope>NUCLEOTIDE SEQUENCE [LARGE SCALE GENOMIC DNA]</scope>
    <source>
        <strain evidence="2 3">MaA-C15</strain>
    </source>
</reference>
<dbReference type="InterPro" id="IPR005184">
    <property type="entry name" value="DUF306_Meta_HslJ"/>
</dbReference>
<comment type="caution">
    <text evidence="2">The sequence shown here is derived from an EMBL/GenBank/DDBJ whole genome shotgun (WGS) entry which is preliminary data.</text>
</comment>